<evidence type="ECO:0000313" key="3">
    <source>
        <dbReference type="EMBL" id="KAK5635835.1"/>
    </source>
</evidence>
<dbReference type="InterPro" id="IPR029260">
    <property type="entry name" value="DSPn"/>
</dbReference>
<protein>
    <recommendedName>
        <fullName evidence="2">Dual specificity/tyrosine protein phosphatase N-terminal domain-containing protein</fullName>
    </recommendedName>
</protein>
<organism evidence="3 4">
    <name type="scientific">Xylaria bambusicola</name>
    <dbReference type="NCBI Taxonomy" id="326684"/>
    <lineage>
        <taxon>Eukaryota</taxon>
        <taxon>Fungi</taxon>
        <taxon>Dikarya</taxon>
        <taxon>Ascomycota</taxon>
        <taxon>Pezizomycotina</taxon>
        <taxon>Sordariomycetes</taxon>
        <taxon>Xylariomycetidae</taxon>
        <taxon>Xylariales</taxon>
        <taxon>Xylariaceae</taxon>
        <taxon>Xylaria</taxon>
    </lineage>
</organism>
<evidence type="ECO:0000259" key="2">
    <source>
        <dbReference type="Pfam" id="PF14671"/>
    </source>
</evidence>
<dbReference type="InterPro" id="IPR029021">
    <property type="entry name" value="Prot-tyrosine_phosphatase-like"/>
</dbReference>
<name>A0AAN7UN06_9PEZI</name>
<comment type="caution">
    <text evidence="3">The sequence shown here is derived from an EMBL/GenBank/DDBJ whole genome shotgun (WGS) entry which is preliminary data.</text>
</comment>
<dbReference type="AlphaFoldDB" id="A0AAN7UN06"/>
<dbReference type="Gene3D" id="3.90.190.10">
    <property type="entry name" value="Protein tyrosine phosphatase superfamily"/>
    <property type="match status" value="1"/>
</dbReference>
<evidence type="ECO:0000256" key="1">
    <source>
        <dbReference type="SAM" id="MobiDB-lite"/>
    </source>
</evidence>
<keyword evidence="4" id="KW-1185">Reference proteome</keyword>
<proteinExistence type="predicted"/>
<dbReference type="Pfam" id="PF14671">
    <property type="entry name" value="DSPn"/>
    <property type="match status" value="1"/>
</dbReference>
<sequence>MAERKGLGLSSSFYSTTTTTLFRPLLPPFQNIPVTLLTYTDRLYLGCYTEKPTASTVFPYSQSQSQGSPSKRSQRAVDGPLAAPTKSSRQSPYYFSVDDTLLYNAFHHDFGPLHIGHLYRFALYFHDVLGAKENESRPIVFWSRADPKCMSCHSVNTI</sequence>
<gene>
    <name evidence="3" type="ORF">RRF57_011547</name>
</gene>
<dbReference type="EMBL" id="JAWHQM010000058">
    <property type="protein sequence ID" value="KAK5635835.1"/>
    <property type="molecule type" value="Genomic_DNA"/>
</dbReference>
<dbReference type="SUPFAM" id="SSF52799">
    <property type="entry name" value="(Phosphotyrosine protein) phosphatases II"/>
    <property type="match status" value="1"/>
</dbReference>
<accession>A0AAN7UN06</accession>
<feature type="region of interest" description="Disordered" evidence="1">
    <location>
        <begin position="58"/>
        <end position="89"/>
    </location>
</feature>
<reference evidence="3 4" key="1">
    <citation type="submission" date="2023-10" db="EMBL/GenBank/DDBJ databases">
        <title>Draft genome sequence of Xylaria bambusicola isolate GMP-LS, the root and basal stem rot pathogen of sugarcane in Indonesia.</title>
        <authorList>
            <person name="Selvaraj P."/>
            <person name="Muralishankar V."/>
            <person name="Muruganantham S."/>
            <person name="Sp S."/>
            <person name="Haryani S."/>
            <person name="Lau K.J.X."/>
            <person name="Naqvi N.I."/>
        </authorList>
    </citation>
    <scope>NUCLEOTIDE SEQUENCE [LARGE SCALE GENOMIC DNA]</scope>
    <source>
        <strain evidence="3">GMP-LS</strain>
    </source>
</reference>
<evidence type="ECO:0000313" key="4">
    <source>
        <dbReference type="Proteomes" id="UP001305414"/>
    </source>
</evidence>
<feature type="compositionally biased region" description="Low complexity" evidence="1">
    <location>
        <begin position="61"/>
        <end position="71"/>
    </location>
</feature>
<dbReference type="Proteomes" id="UP001305414">
    <property type="component" value="Unassembled WGS sequence"/>
</dbReference>
<feature type="domain" description="Dual specificity/tyrosine protein phosphatase N-terminal" evidence="2">
    <location>
        <begin position="86"/>
        <end position="149"/>
    </location>
</feature>